<dbReference type="Proteomes" id="UP000002754">
    <property type="component" value="Unassembled WGS sequence"/>
</dbReference>
<dbReference type="EMBL" id="ALPT02000118">
    <property type="protein sequence ID" value="KGA95640.1"/>
    <property type="molecule type" value="Genomic_DNA"/>
</dbReference>
<keyword evidence="1" id="KW-0732">Signal</keyword>
<sequence>MLKKMTTLFVLGIAALTMVACSNDEVSEDKPNEEKNNSSLEEIIEEPVVEMKEDEMNMSAGVTEETRNAFIKSIIVPESSYVVETNNGNVQVEIEKGKYKGMEISFLNIQSSYQLNETAEIMRMENAVPGKEIMVETIDINKYDLEFGFYYYTELEDYAYHRLGTLIIQVNIPHNIDLEEGRQVAHAIINSAQYE</sequence>
<organism evidence="2 3">
    <name type="scientific">Alkalihalobacillus alcalophilus ATCC 27647 = CGMCC 1.3604</name>
    <dbReference type="NCBI Taxonomy" id="1218173"/>
    <lineage>
        <taxon>Bacteria</taxon>
        <taxon>Bacillati</taxon>
        <taxon>Bacillota</taxon>
        <taxon>Bacilli</taxon>
        <taxon>Bacillales</taxon>
        <taxon>Bacillaceae</taxon>
        <taxon>Alkalihalobacillus</taxon>
    </lineage>
</organism>
<gene>
    <name evidence="2" type="ORF">BALCAV_0221160</name>
</gene>
<reference evidence="2 3" key="1">
    <citation type="journal article" date="2014" name="Genome Announc.">
        <title>Draft Genome Sequence of Bacillus alcalophilus AV1934, a Classic Alkaliphile Isolated from Human Feces in 1934.</title>
        <authorList>
            <person name="Attie O."/>
            <person name="Jayaprakash A."/>
            <person name="Shah H."/>
            <person name="Paulsen I.T."/>
            <person name="Morino M."/>
            <person name="Takahashi Y."/>
            <person name="Narumi I."/>
            <person name="Sachidanandam R."/>
            <person name="Satoh K."/>
            <person name="Ito M."/>
            <person name="Krulwich T.A."/>
        </authorList>
    </citation>
    <scope>NUCLEOTIDE SEQUENCE [LARGE SCALE GENOMIC DNA]</scope>
    <source>
        <strain evidence="2 3">AV1934</strain>
    </source>
</reference>
<name>A0A094XA36_ALKAL</name>
<evidence type="ECO:0000313" key="2">
    <source>
        <dbReference type="EMBL" id="KGA95640.1"/>
    </source>
</evidence>
<evidence type="ECO:0008006" key="4">
    <source>
        <dbReference type="Google" id="ProtNLM"/>
    </source>
</evidence>
<evidence type="ECO:0000313" key="3">
    <source>
        <dbReference type="Proteomes" id="UP000002754"/>
    </source>
</evidence>
<protein>
    <recommendedName>
        <fullName evidence="4">Lipoprotein</fullName>
    </recommendedName>
</protein>
<accession>A0A094XA36</accession>
<feature type="signal peptide" evidence="1">
    <location>
        <begin position="1"/>
        <end position="22"/>
    </location>
</feature>
<comment type="caution">
    <text evidence="2">The sequence shown here is derived from an EMBL/GenBank/DDBJ whole genome shotgun (WGS) entry which is preliminary data.</text>
</comment>
<feature type="chain" id="PRO_5038534655" description="Lipoprotein" evidence="1">
    <location>
        <begin position="23"/>
        <end position="195"/>
    </location>
</feature>
<dbReference type="PROSITE" id="PS51257">
    <property type="entry name" value="PROKAR_LIPOPROTEIN"/>
    <property type="match status" value="1"/>
</dbReference>
<dbReference type="RefSeq" id="WP_040324281.1">
    <property type="nucleotide sequence ID" value="NZ_ALPT02000118.1"/>
</dbReference>
<proteinExistence type="predicted"/>
<dbReference type="AlphaFoldDB" id="A0A094XA36"/>
<evidence type="ECO:0000256" key="1">
    <source>
        <dbReference type="SAM" id="SignalP"/>
    </source>
</evidence>
<keyword evidence="3" id="KW-1185">Reference proteome</keyword>
<dbReference type="STRING" id="1218173.BALCAV_0221160"/>